<keyword evidence="1" id="KW-0812">Transmembrane</keyword>
<feature type="transmembrane region" description="Helical" evidence="1">
    <location>
        <begin position="183"/>
        <end position="207"/>
    </location>
</feature>
<evidence type="ECO:0000313" key="2">
    <source>
        <dbReference type="EMBL" id="MCC9064118.1"/>
    </source>
</evidence>
<feature type="transmembrane region" description="Helical" evidence="1">
    <location>
        <begin position="56"/>
        <end position="75"/>
    </location>
</feature>
<feature type="transmembrane region" description="Helical" evidence="1">
    <location>
        <begin position="144"/>
        <end position="162"/>
    </location>
</feature>
<organism evidence="2 3">
    <name type="scientific">Flavobacterium piscisymbiosum</name>
    <dbReference type="NCBI Taxonomy" id="2893753"/>
    <lineage>
        <taxon>Bacteria</taxon>
        <taxon>Pseudomonadati</taxon>
        <taxon>Bacteroidota</taxon>
        <taxon>Flavobacteriia</taxon>
        <taxon>Flavobacteriales</taxon>
        <taxon>Flavobacteriaceae</taxon>
        <taxon>Flavobacterium</taxon>
    </lineage>
</organism>
<dbReference type="RefSeq" id="WP_230036822.1">
    <property type="nucleotide sequence ID" value="NZ_JAJJMM010000001.1"/>
</dbReference>
<name>A0ABS8MFB1_9FLAO</name>
<reference evidence="2" key="1">
    <citation type="submission" date="2021-11" db="EMBL/GenBank/DDBJ databases">
        <title>Description of novel Flavobacterium species.</title>
        <authorList>
            <person name="Saticioglu I.B."/>
            <person name="Ay H."/>
            <person name="Altun S."/>
            <person name="Duman M."/>
        </authorList>
    </citation>
    <scope>NUCLEOTIDE SEQUENCE</scope>
    <source>
        <strain evidence="2">F-30</strain>
    </source>
</reference>
<keyword evidence="3" id="KW-1185">Reference proteome</keyword>
<protein>
    <submittedName>
        <fullName evidence="2">Uncharacterized protein</fullName>
    </submittedName>
</protein>
<sequence length="208" mass="23861">MAKKNNNGSKLKLPSNYKILNSRNIFIITIIVITLTIITVWLFGLGDHRSFFENSLLSTTILSIAFFLFISIGLFKGIKLRDNLGEITDRFDPSKIDFIKEAVTDRSIDDAPDVGEGIFGIIISLILWFIMAVVISYLCWAFGAIVWFSILTFIAMLYWIFFRALRLVFKKSGKCKGNYLNSILYGTGFTILYNFWIYAIIFMTMYIS</sequence>
<dbReference type="Proteomes" id="UP001430679">
    <property type="component" value="Unassembled WGS sequence"/>
</dbReference>
<feature type="transmembrane region" description="Helical" evidence="1">
    <location>
        <begin position="117"/>
        <end position="138"/>
    </location>
</feature>
<proteinExistence type="predicted"/>
<dbReference type="EMBL" id="JAJJMM010000001">
    <property type="protein sequence ID" value="MCC9064118.1"/>
    <property type="molecule type" value="Genomic_DNA"/>
</dbReference>
<evidence type="ECO:0000256" key="1">
    <source>
        <dbReference type="SAM" id="Phobius"/>
    </source>
</evidence>
<accession>A0ABS8MFB1</accession>
<keyword evidence="1" id="KW-0472">Membrane</keyword>
<evidence type="ECO:0000313" key="3">
    <source>
        <dbReference type="Proteomes" id="UP001430679"/>
    </source>
</evidence>
<gene>
    <name evidence="2" type="ORF">LNP81_14050</name>
</gene>
<feature type="transmembrane region" description="Helical" evidence="1">
    <location>
        <begin position="25"/>
        <end position="44"/>
    </location>
</feature>
<comment type="caution">
    <text evidence="2">The sequence shown here is derived from an EMBL/GenBank/DDBJ whole genome shotgun (WGS) entry which is preliminary data.</text>
</comment>
<keyword evidence="1" id="KW-1133">Transmembrane helix</keyword>